<dbReference type="EMBL" id="CAJOBD010001589">
    <property type="protein sequence ID" value="CAF3815030.1"/>
    <property type="molecule type" value="Genomic_DNA"/>
</dbReference>
<evidence type="ECO:0000256" key="1">
    <source>
        <dbReference type="SAM" id="MobiDB-lite"/>
    </source>
</evidence>
<proteinExistence type="predicted"/>
<protein>
    <recommendedName>
        <fullName evidence="2">DUF1088 domain-containing protein</fullName>
    </recommendedName>
</protein>
<evidence type="ECO:0000259" key="2">
    <source>
        <dbReference type="Pfam" id="PF06469"/>
    </source>
</evidence>
<dbReference type="AlphaFoldDB" id="A0A819CB61"/>
<accession>A0A819CB61</accession>
<feature type="region of interest" description="Disordered" evidence="1">
    <location>
        <begin position="1"/>
        <end position="36"/>
    </location>
</feature>
<gene>
    <name evidence="4" type="ORF">JBS370_LOCUS16102</name>
    <name evidence="3" type="ORF">ZHD862_LOCUS27672</name>
</gene>
<evidence type="ECO:0000313" key="4">
    <source>
        <dbReference type="EMBL" id="CAF3815030.1"/>
    </source>
</evidence>
<reference evidence="4" key="1">
    <citation type="submission" date="2021-02" db="EMBL/GenBank/DDBJ databases">
        <authorList>
            <person name="Nowell W R."/>
        </authorList>
    </citation>
    <scope>NUCLEOTIDE SEQUENCE</scope>
</reference>
<dbReference type="InterPro" id="IPR010508">
    <property type="entry name" value="NBEA-like_DUF1088"/>
</dbReference>
<sequence length="95" mass="11291">MQRLPDSWEDDLRRRRHSIRNPNGSTHNEAIQKSSSNEINDDLITTVMKEGNLLKQQKKFKKLMMKIKCYNAFVKTWNAVKMFPYIDNLHGKLKQ</sequence>
<dbReference type="Proteomes" id="UP000663864">
    <property type="component" value="Unassembled WGS sequence"/>
</dbReference>
<feature type="domain" description="DUF1088" evidence="2">
    <location>
        <begin position="6"/>
        <end position="57"/>
    </location>
</feature>
<evidence type="ECO:0000313" key="5">
    <source>
        <dbReference type="Proteomes" id="UP000663836"/>
    </source>
</evidence>
<dbReference type="Proteomes" id="UP000663836">
    <property type="component" value="Unassembled WGS sequence"/>
</dbReference>
<dbReference type="Pfam" id="PF06469">
    <property type="entry name" value="DUF1088"/>
    <property type="match status" value="1"/>
</dbReference>
<dbReference type="EMBL" id="CAJNOT010002214">
    <property type="protein sequence ID" value="CAF1295340.1"/>
    <property type="molecule type" value="Genomic_DNA"/>
</dbReference>
<organism evidence="4 5">
    <name type="scientific">Rotaria sordida</name>
    <dbReference type="NCBI Taxonomy" id="392033"/>
    <lineage>
        <taxon>Eukaryota</taxon>
        <taxon>Metazoa</taxon>
        <taxon>Spiralia</taxon>
        <taxon>Gnathifera</taxon>
        <taxon>Rotifera</taxon>
        <taxon>Eurotatoria</taxon>
        <taxon>Bdelloidea</taxon>
        <taxon>Philodinida</taxon>
        <taxon>Philodinidae</taxon>
        <taxon>Rotaria</taxon>
    </lineage>
</organism>
<name>A0A819CB61_9BILA</name>
<comment type="caution">
    <text evidence="4">The sequence shown here is derived from an EMBL/GenBank/DDBJ whole genome shotgun (WGS) entry which is preliminary data.</text>
</comment>
<evidence type="ECO:0000313" key="3">
    <source>
        <dbReference type="EMBL" id="CAF1295340.1"/>
    </source>
</evidence>
<feature type="compositionally biased region" description="Polar residues" evidence="1">
    <location>
        <begin position="20"/>
        <end position="36"/>
    </location>
</feature>